<proteinExistence type="predicted"/>
<name>A0A396JKH2_MEDTR</name>
<evidence type="ECO:0000259" key="2">
    <source>
        <dbReference type="Pfam" id="PF07127"/>
    </source>
</evidence>
<protein>
    <submittedName>
        <fullName evidence="3">Putative Late nodulin</fullName>
    </submittedName>
</protein>
<reference evidence="4" key="1">
    <citation type="journal article" date="2018" name="Nat. Plants">
        <title>Whole-genome landscape of Medicago truncatula symbiotic genes.</title>
        <authorList>
            <person name="Pecrix Y."/>
            <person name="Staton S.E."/>
            <person name="Sallet E."/>
            <person name="Lelandais-Briere C."/>
            <person name="Moreau S."/>
            <person name="Carrere S."/>
            <person name="Blein T."/>
            <person name="Jardinaud M.F."/>
            <person name="Latrasse D."/>
            <person name="Zouine M."/>
            <person name="Zahm M."/>
            <person name="Kreplak J."/>
            <person name="Mayjonade B."/>
            <person name="Satge C."/>
            <person name="Perez M."/>
            <person name="Cauet S."/>
            <person name="Marande W."/>
            <person name="Chantry-Darmon C."/>
            <person name="Lopez-Roques C."/>
            <person name="Bouchez O."/>
            <person name="Berard A."/>
            <person name="Debelle F."/>
            <person name="Munos S."/>
            <person name="Bendahmane A."/>
            <person name="Berges H."/>
            <person name="Niebel A."/>
            <person name="Buitink J."/>
            <person name="Frugier F."/>
            <person name="Benhamed M."/>
            <person name="Crespi M."/>
            <person name="Gouzy J."/>
            <person name="Gamas P."/>
        </authorList>
    </citation>
    <scope>NUCLEOTIDE SEQUENCE [LARGE SCALE GENOMIC DNA]</scope>
    <source>
        <strain evidence="4">cv. Jemalong A17</strain>
    </source>
</reference>
<dbReference type="InterPro" id="IPR009810">
    <property type="entry name" value="Nodulin_late_dom"/>
</dbReference>
<gene>
    <name evidence="3" type="ORF">MtrunA17_Chr1g0169241</name>
</gene>
<accession>A0A396JKH2</accession>
<keyword evidence="1" id="KW-0812">Transmembrane</keyword>
<evidence type="ECO:0000313" key="4">
    <source>
        <dbReference type="Proteomes" id="UP000265566"/>
    </source>
</evidence>
<dbReference type="Proteomes" id="UP000265566">
    <property type="component" value="Chromosome 1"/>
</dbReference>
<dbReference type="Gramene" id="rna2387">
    <property type="protein sequence ID" value="RHN78739.1"/>
    <property type="gene ID" value="gene2387"/>
</dbReference>
<evidence type="ECO:0000313" key="3">
    <source>
        <dbReference type="EMBL" id="RHN78739.1"/>
    </source>
</evidence>
<organism evidence="3 4">
    <name type="scientific">Medicago truncatula</name>
    <name type="common">Barrel medic</name>
    <name type="synonym">Medicago tribuloides</name>
    <dbReference type="NCBI Taxonomy" id="3880"/>
    <lineage>
        <taxon>Eukaryota</taxon>
        <taxon>Viridiplantae</taxon>
        <taxon>Streptophyta</taxon>
        <taxon>Embryophyta</taxon>
        <taxon>Tracheophyta</taxon>
        <taxon>Spermatophyta</taxon>
        <taxon>Magnoliopsida</taxon>
        <taxon>eudicotyledons</taxon>
        <taxon>Gunneridae</taxon>
        <taxon>Pentapetalae</taxon>
        <taxon>rosids</taxon>
        <taxon>fabids</taxon>
        <taxon>Fabales</taxon>
        <taxon>Fabaceae</taxon>
        <taxon>Papilionoideae</taxon>
        <taxon>50 kb inversion clade</taxon>
        <taxon>NPAAA clade</taxon>
        <taxon>Hologalegina</taxon>
        <taxon>IRL clade</taxon>
        <taxon>Trifolieae</taxon>
        <taxon>Medicago</taxon>
    </lineage>
</organism>
<comment type="caution">
    <text evidence="3">The sequence shown here is derived from an EMBL/GenBank/DDBJ whole genome shotgun (WGS) entry which is preliminary data.</text>
</comment>
<dbReference type="GO" id="GO:0046872">
    <property type="term" value="F:metal ion binding"/>
    <property type="evidence" value="ECO:0007669"/>
    <property type="project" value="InterPro"/>
</dbReference>
<keyword evidence="1" id="KW-0472">Membrane</keyword>
<feature type="transmembrane region" description="Helical" evidence="1">
    <location>
        <begin position="26"/>
        <end position="44"/>
    </location>
</feature>
<sequence>MSFAHYKEIKLYYIFYIQRRKNMTKILKFICVIILFLSVSLVGADFDSYTDLHDNNPESYECEVDEDCPQDPFTMKCINNICIG</sequence>
<keyword evidence="1" id="KW-1133">Transmembrane helix</keyword>
<dbReference type="Pfam" id="PF07127">
    <property type="entry name" value="Nodulin_late"/>
    <property type="match status" value="1"/>
</dbReference>
<dbReference type="EMBL" id="PSQE01000001">
    <property type="protein sequence ID" value="RHN78739.1"/>
    <property type="molecule type" value="Genomic_DNA"/>
</dbReference>
<evidence type="ECO:0000256" key="1">
    <source>
        <dbReference type="SAM" id="Phobius"/>
    </source>
</evidence>
<dbReference type="AlphaFoldDB" id="A0A396JKH2"/>
<feature type="domain" description="Late nodulin" evidence="2">
    <location>
        <begin position="23"/>
        <end position="82"/>
    </location>
</feature>